<dbReference type="InterPro" id="IPR036938">
    <property type="entry name" value="PAP2/HPO_sf"/>
</dbReference>
<evidence type="ECO:0000259" key="2">
    <source>
        <dbReference type="SMART" id="SM00014"/>
    </source>
</evidence>
<keyword evidence="1" id="KW-1133">Transmembrane helix</keyword>
<evidence type="ECO:0000256" key="1">
    <source>
        <dbReference type="SAM" id="Phobius"/>
    </source>
</evidence>
<dbReference type="SMART" id="SM00014">
    <property type="entry name" value="acidPPc"/>
    <property type="match status" value="1"/>
</dbReference>
<dbReference type="Proteomes" id="UP000239800">
    <property type="component" value="Unassembled WGS sequence"/>
</dbReference>
<dbReference type="EMBL" id="MQUB01000001">
    <property type="protein sequence ID" value="PQB03747.1"/>
    <property type="molecule type" value="Genomic_DNA"/>
</dbReference>
<dbReference type="Gene3D" id="1.20.144.10">
    <property type="entry name" value="Phosphatidic acid phosphatase type 2/haloperoxidase"/>
    <property type="match status" value="1"/>
</dbReference>
<feature type="transmembrane region" description="Helical" evidence="1">
    <location>
        <begin position="27"/>
        <end position="49"/>
    </location>
</feature>
<keyword evidence="1" id="KW-0812">Transmembrane</keyword>
<dbReference type="InterPro" id="IPR000326">
    <property type="entry name" value="PAP2/HPO"/>
</dbReference>
<gene>
    <name evidence="3" type="ORF">BST85_01635</name>
</gene>
<feature type="transmembrane region" description="Helical" evidence="1">
    <location>
        <begin position="134"/>
        <end position="153"/>
    </location>
</feature>
<dbReference type="Pfam" id="PF01569">
    <property type="entry name" value="PAP2"/>
    <property type="match status" value="1"/>
</dbReference>
<protein>
    <recommendedName>
        <fullName evidence="2">Phosphatidic acid phosphatase type 2/haloperoxidase domain-containing protein</fullName>
    </recommendedName>
</protein>
<keyword evidence="4" id="KW-1185">Reference proteome</keyword>
<feature type="transmembrane region" description="Helical" evidence="1">
    <location>
        <begin position="159"/>
        <end position="177"/>
    </location>
</feature>
<dbReference type="OrthoDB" id="9789113at2"/>
<dbReference type="SUPFAM" id="SSF48317">
    <property type="entry name" value="Acid phosphatase/Vanadium-dependent haloperoxidase"/>
    <property type="match status" value="1"/>
</dbReference>
<feature type="transmembrane region" description="Helical" evidence="1">
    <location>
        <begin position="56"/>
        <end position="74"/>
    </location>
</feature>
<sequence>MLNSLEQWDRELLLFFNGLSQEAYDPFWLVVTKPESWVLLYVLIFYLIFARFGRTTGAIAAVFAILTALLSNLSSELIKRLTTRLRPNNDASLNELLRILLDAEGYSFFSGHAATSFAVSTLVVLLFRIQLPWIYAILIWPFLFSLSRLYLAVHYPSDVLVGMLAGITMGVIAYRLFNKFFGGSREMESLHPTNS</sequence>
<comment type="caution">
    <text evidence="3">The sequence shown here is derived from an EMBL/GenBank/DDBJ whole genome shotgun (WGS) entry which is preliminary data.</text>
</comment>
<organism evidence="3 4">
    <name type="scientific">Aureitalea marina</name>
    <dbReference type="NCBI Taxonomy" id="930804"/>
    <lineage>
        <taxon>Bacteria</taxon>
        <taxon>Pseudomonadati</taxon>
        <taxon>Bacteroidota</taxon>
        <taxon>Flavobacteriia</taxon>
        <taxon>Flavobacteriales</taxon>
        <taxon>Flavobacteriaceae</taxon>
        <taxon>Aureitalea</taxon>
    </lineage>
</organism>
<dbReference type="PANTHER" id="PTHR14969:SF13">
    <property type="entry name" value="AT30094P"/>
    <property type="match status" value="1"/>
</dbReference>
<accession>A0A2S7KM92</accession>
<reference evidence="3 4" key="1">
    <citation type="submission" date="2016-11" db="EMBL/GenBank/DDBJ databases">
        <title>Trade-off between light-utilization and light-protection in marine flavobacteria.</title>
        <authorList>
            <person name="Kumagai Y."/>
        </authorList>
    </citation>
    <scope>NUCLEOTIDE SEQUENCE [LARGE SCALE GENOMIC DNA]</scope>
    <source>
        <strain evidence="3 4">NBRC 107741</strain>
    </source>
</reference>
<name>A0A2S7KM92_9FLAO</name>
<feature type="transmembrane region" description="Helical" evidence="1">
    <location>
        <begin position="106"/>
        <end position="127"/>
    </location>
</feature>
<evidence type="ECO:0000313" key="3">
    <source>
        <dbReference type="EMBL" id="PQB03747.1"/>
    </source>
</evidence>
<proteinExistence type="predicted"/>
<dbReference type="AlphaFoldDB" id="A0A2S7KM92"/>
<keyword evidence="1" id="KW-0472">Membrane</keyword>
<evidence type="ECO:0000313" key="4">
    <source>
        <dbReference type="Proteomes" id="UP000239800"/>
    </source>
</evidence>
<dbReference type="RefSeq" id="WP_104811667.1">
    <property type="nucleotide sequence ID" value="NZ_MQUB01000001.1"/>
</dbReference>
<dbReference type="PANTHER" id="PTHR14969">
    <property type="entry name" value="SPHINGOSINE-1-PHOSPHATE PHOSPHOHYDROLASE"/>
    <property type="match status" value="1"/>
</dbReference>
<feature type="domain" description="Phosphatidic acid phosphatase type 2/haloperoxidase" evidence="2">
    <location>
        <begin position="60"/>
        <end position="174"/>
    </location>
</feature>